<dbReference type="AlphaFoldDB" id="A0A0B6XVU1"/>
<protein>
    <submittedName>
        <fullName evidence="1">Uncharacterized protein</fullName>
    </submittedName>
</protein>
<proteinExistence type="predicted"/>
<organism evidence="1">
    <name type="scientific">Arion vulgaris</name>
    <dbReference type="NCBI Taxonomy" id="1028688"/>
    <lineage>
        <taxon>Eukaryota</taxon>
        <taxon>Metazoa</taxon>
        <taxon>Spiralia</taxon>
        <taxon>Lophotrochozoa</taxon>
        <taxon>Mollusca</taxon>
        <taxon>Gastropoda</taxon>
        <taxon>Heterobranchia</taxon>
        <taxon>Euthyneura</taxon>
        <taxon>Panpulmonata</taxon>
        <taxon>Eupulmonata</taxon>
        <taxon>Stylommatophora</taxon>
        <taxon>Helicina</taxon>
        <taxon>Arionoidea</taxon>
        <taxon>Arionidae</taxon>
        <taxon>Arion</taxon>
    </lineage>
</organism>
<gene>
    <name evidence="1" type="primary">ORF2905</name>
</gene>
<dbReference type="EMBL" id="HACG01001154">
    <property type="protein sequence ID" value="CEK48019.1"/>
    <property type="molecule type" value="Transcribed_RNA"/>
</dbReference>
<accession>A0A0B6XVU1</accession>
<evidence type="ECO:0000313" key="1">
    <source>
        <dbReference type="EMBL" id="CEK48019.1"/>
    </source>
</evidence>
<feature type="non-terminal residue" evidence="1">
    <location>
        <position position="54"/>
    </location>
</feature>
<name>A0A0B6XVU1_9EUPU</name>
<reference evidence="1" key="1">
    <citation type="submission" date="2014-12" db="EMBL/GenBank/DDBJ databases">
        <title>Insight into the proteome of Arion vulgaris.</title>
        <authorList>
            <person name="Aradska J."/>
            <person name="Bulat T."/>
            <person name="Smidak R."/>
            <person name="Sarate P."/>
            <person name="Gangsoo J."/>
            <person name="Sialana F."/>
            <person name="Bilban M."/>
            <person name="Lubec G."/>
        </authorList>
    </citation>
    <scope>NUCLEOTIDE SEQUENCE</scope>
    <source>
        <tissue evidence="1">Skin</tissue>
    </source>
</reference>
<sequence length="54" mass="6358">MYCENEYILHHRHSVSYPEQNFAKITVPLSTYFIGLMSRLCCHHAQIISHLLDP</sequence>